<evidence type="ECO:0000313" key="2">
    <source>
        <dbReference type="Proteomes" id="UP000216035"/>
    </source>
</evidence>
<protein>
    <submittedName>
        <fullName evidence="1">Uncharacterized protein</fullName>
    </submittedName>
</protein>
<accession>A0A255ZQP2</accession>
<dbReference type="OrthoDB" id="671386at2"/>
<gene>
    <name evidence="1" type="ORF">CHX27_08560</name>
</gene>
<keyword evidence="2" id="KW-1185">Reference proteome</keyword>
<proteinExistence type="predicted"/>
<dbReference type="EMBL" id="NOXX01000197">
    <property type="protein sequence ID" value="OYQ43823.1"/>
    <property type="molecule type" value="Genomic_DNA"/>
</dbReference>
<reference evidence="1 2" key="1">
    <citation type="submission" date="2017-07" db="EMBL/GenBank/DDBJ databases">
        <title>Flavobacterium cyanobacteriorum sp. nov., isolated from cyanobacterial aggregates in a eutrophic lake.</title>
        <authorList>
            <person name="Cai H."/>
        </authorList>
    </citation>
    <scope>NUCLEOTIDE SEQUENCE [LARGE SCALE GENOMIC DNA]</scope>
    <source>
        <strain evidence="1 2">TH167</strain>
    </source>
</reference>
<dbReference type="Proteomes" id="UP000216035">
    <property type="component" value="Unassembled WGS sequence"/>
</dbReference>
<evidence type="ECO:0000313" key="1">
    <source>
        <dbReference type="EMBL" id="OYQ43823.1"/>
    </source>
</evidence>
<dbReference type="AlphaFoldDB" id="A0A255ZQP2"/>
<sequence length="172" mass="19494">MRQFLLFVLLLTGIFGYSQNSFPESWIGNWKGELEIIAPASGAVQAKFPMEIKIGTTDEAGEWSWTIIYNHKDVRNYLLRAKDKSRGLYEIDELNKIVLDLAVFGNTTISSFEVDKMRIVDFHELKDGKMYFSLISYDESKANLSGSGTAEIPTVKSNVVTAMQRAVLEREK</sequence>
<name>A0A255ZQP2_9FLAO</name>
<dbReference type="RefSeq" id="WP_094486355.1">
    <property type="nucleotide sequence ID" value="NZ_NOXX01000197.1"/>
</dbReference>
<organism evidence="1 2">
    <name type="scientific">Flavobacterium aurantiibacter</name>
    <dbReference type="NCBI Taxonomy" id="2023067"/>
    <lineage>
        <taxon>Bacteria</taxon>
        <taxon>Pseudomonadati</taxon>
        <taxon>Bacteroidota</taxon>
        <taxon>Flavobacteriia</taxon>
        <taxon>Flavobacteriales</taxon>
        <taxon>Flavobacteriaceae</taxon>
        <taxon>Flavobacterium</taxon>
    </lineage>
</organism>
<comment type="caution">
    <text evidence="1">The sequence shown here is derived from an EMBL/GenBank/DDBJ whole genome shotgun (WGS) entry which is preliminary data.</text>
</comment>